<name>A0ACB6Z0N8_THEGA</name>
<reference evidence="1" key="2">
    <citation type="journal article" date="2020" name="Nat. Commun.">
        <title>Large-scale genome sequencing of mycorrhizal fungi provides insights into the early evolution of symbiotic traits.</title>
        <authorList>
            <person name="Miyauchi S."/>
            <person name="Kiss E."/>
            <person name="Kuo A."/>
            <person name="Drula E."/>
            <person name="Kohler A."/>
            <person name="Sanchez-Garcia M."/>
            <person name="Morin E."/>
            <person name="Andreopoulos B."/>
            <person name="Barry K.W."/>
            <person name="Bonito G."/>
            <person name="Buee M."/>
            <person name="Carver A."/>
            <person name="Chen C."/>
            <person name="Cichocki N."/>
            <person name="Clum A."/>
            <person name="Culley D."/>
            <person name="Crous P.W."/>
            <person name="Fauchery L."/>
            <person name="Girlanda M."/>
            <person name="Hayes R.D."/>
            <person name="Keri Z."/>
            <person name="LaButti K."/>
            <person name="Lipzen A."/>
            <person name="Lombard V."/>
            <person name="Magnuson J."/>
            <person name="Maillard F."/>
            <person name="Murat C."/>
            <person name="Nolan M."/>
            <person name="Ohm R.A."/>
            <person name="Pangilinan J."/>
            <person name="Pereira M.F."/>
            <person name="Perotto S."/>
            <person name="Peter M."/>
            <person name="Pfister S."/>
            <person name="Riley R."/>
            <person name="Sitrit Y."/>
            <person name="Stielow J.B."/>
            <person name="Szollosi G."/>
            <person name="Zifcakova L."/>
            <person name="Stursova M."/>
            <person name="Spatafora J.W."/>
            <person name="Tedersoo L."/>
            <person name="Vaario L.M."/>
            <person name="Yamada A."/>
            <person name="Yan M."/>
            <person name="Wang P."/>
            <person name="Xu J."/>
            <person name="Bruns T."/>
            <person name="Baldrian P."/>
            <person name="Vilgalys R."/>
            <person name="Dunand C."/>
            <person name="Henrissat B."/>
            <person name="Grigoriev I.V."/>
            <person name="Hibbett D."/>
            <person name="Nagy L.G."/>
            <person name="Martin F.M."/>
        </authorList>
    </citation>
    <scope>NUCLEOTIDE SEQUENCE</scope>
    <source>
        <strain evidence="1">P2</strain>
    </source>
</reference>
<evidence type="ECO:0000313" key="2">
    <source>
        <dbReference type="Proteomes" id="UP000886501"/>
    </source>
</evidence>
<evidence type="ECO:0000313" key="1">
    <source>
        <dbReference type="EMBL" id="KAF9643196.1"/>
    </source>
</evidence>
<sequence length="64" mass="6758">MGPIPGTLTRSGLKDGQCPQNPMPWQPVGGPTLYRKVNFTGLVWVGGTLREADGGVGVVEVDYS</sequence>
<dbReference type="EMBL" id="MU118268">
    <property type="protein sequence ID" value="KAF9643196.1"/>
    <property type="molecule type" value="Genomic_DNA"/>
</dbReference>
<accession>A0ACB6Z0N8</accession>
<gene>
    <name evidence="1" type="ORF">BDM02DRAFT_3123744</name>
</gene>
<comment type="caution">
    <text evidence="1">The sequence shown here is derived from an EMBL/GenBank/DDBJ whole genome shotgun (WGS) entry which is preliminary data.</text>
</comment>
<organism evidence="1 2">
    <name type="scientific">Thelephora ganbajun</name>
    <name type="common">Ganba fungus</name>
    <dbReference type="NCBI Taxonomy" id="370292"/>
    <lineage>
        <taxon>Eukaryota</taxon>
        <taxon>Fungi</taxon>
        <taxon>Dikarya</taxon>
        <taxon>Basidiomycota</taxon>
        <taxon>Agaricomycotina</taxon>
        <taxon>Agaricomycetes</taxon>
        <taxon>Thelephorales</taxon>
        <taxon>Thelephoraceae</taxon>
        <taxon>Thelephora</taxon>
    </lineage>
</organism>
<reference evidence="1" key="1">
    <citation type="submission" date="2019-10" db="EMBL/GenBank/DDBJ databases">
        <authorList>
            <consortium name="DOE Joint Genome Institute"/>
            <person name="Kuo A."/>
            <person name="Miyauchi S."/>
            <person name="Kiss E."/>
            <person name="Drula E."/>
            <person name="Kohler A."/>
            <person name="Sanchez-Garcia M."/>
            <person name="Andreopoulos B."/>
            <person name="Barry K.W."/>
            <person name="Bonito G."/>
            <person name="Buee M."/>
            <person name="Carver A."/>
            <person name="Chen C."/>
            <person name="Cichocki N."/>
            <person name="Clum A."/>
            <person name="Culley D."/>
            <person name="Crous P.W."/>
            <person name="Fauchery L."/>
            <person name="Girlanda M."/>
            <person name="Hayes R."/>
            <person name="Keri Z."/>
            <person name="Labutti K."/>
            <person name="Lipzen A."/>
            <person name="Lombard V."/>
            <person name="Magnuson J."/>
            <person name="Maillard F."/>
            <person name="Morin E."/>
            <person name="Murat C."/>
            <person name="Nolan M."/>
            <person name="Ohm R."/>
            <person name="Pangilinan J."/>
            <person name="Pereira M."/>
            <person name="Perotto S."/>
            <person name="Peter M."/>
            <person name="Riley R."/>
            <person name="Sitrit Y."/>
            <person name="Stielow B."/>
            <person name="Szollosi G."/>
            <person name="Zifcakova L."/>
            <person name="Stursova M."/>
            <person name="Spatafora J.W."/>
            <person name="Tedersoo L."/>
            <person name="Vaario L.-M."/>
            <person name="Yamada A."/>
            <person name="Yan M."/>
            <person name="Wang P."/>
            <person name="Xu J."/>
            <person name="Bruns T."/>
            <person name="Baldrian P."/>
            <person name="Vilgalys R."/>
            <person name="Henrissat B."/>
            <person name="Grigoriev I.V."/>
            <person name="Hibbett D."/>
            <person name="Nagy L.G."/>
            <person name="Martin F.M."/>
        </authorList>
    </citation>
    <scope>NUCLEOTIDE SEQUENCE</scope>
    <source>
        <strain evidence="1">P2</strain>
    </source>
</reference>
<dbReference type="Proteomes" id="UP000886501">
    <property type="component" value="Unassembled WGS sequence"/>
</dbReference>
<proteinExistence type="predicted"/>
<keyword evidence="2" id="KW-1185">Reference proteome</keyword>
<protein>
    <submittedName>
        <fullName evidence="1">Uncharacterized protein</fullName>
    </submittedName>
</protein>